<reference evidence="2" key="2">
    <citation type="submission" date="2020-09" db="EMBL/GenBank/DDBJ databases">
        <authorList>
            <person name="Sun Q."/>
            <person name="Zhou Y."/>
        </authorList>
    </citation>
    <scope>NUCLEOTIDE SEQUENCE</scope>
    <source>
        <strain evidence="2">CGMCC 1.3617</strain>
    </source>
</reference>
<protein>
    <submittedName>
        <fullName evidence="2">Uncharacterized protein</fullName>
    </submittedName>
</protein>
<dbReference type="EMBL" id="BMKW01000015">
    <property type="protein sequence ID" value="GGJ37074.1"/>
    <property type="molecule type" value="Genomic_DNA"/>
</dbReference>
<reference evidence="2" key="1">
    <citation type="journal article" date="2014" name="Int. J. Syst. Evol. Microbiol.">
        <title>Complete genome sequence of Corynebacterium casei LMG S-19264T (=DSM 44701T), isolated from a smear-ripened cheese.</title>
        <authorList>
            <consortium name="US DOE Joint Genome Institute (JGI-PGF)"/>
            <person name="Walter F."/>
            <person name="Albersmeier A."/>
            <person name="Kalinowski J."/>
            <person name="Ruckert C."/>
        </authorList>
    </citation>
    <scope>NUCLEOTIDE SEQUENCE</scope>
    <source>
        <strain evidence="2">CGMCC 1.3617</strain>
    </source>
</reference>
<evidence type="ECO:0000313" key="3">
    <source>
        <dbReference type="Proteomes" id="UP000661507"/>
    </source>
</evidence>
<organism evidence="2 3">
    <name type="scientific">Neoroseomonas lacus</name>
    <dbReference type="NCBI Taxonomy" id="287609"/>
    <lineage>
        <taxon>Bacteria</taxon>
        <taxon>Pseudomonadati</taxon>
        <taxon>Pseudomonadota</taxon>
        <taxon>Alphaproteobacteria</taxon>
        <taxon>Acetobacterales</taxon>
        <taxon>Acetobacteraceae</taxon>
        <taxon>Neoroseomonas</taxon>
    </lineage>
</organism>
<evidence type="ECO:0000256" key="1">
    <source>
        <dbReference type="SAM" id="MobiDB-lite"/>
    </source>
</evidence>
<accession>A0A917L1F0</accession>
<gene>
    <name evidence="2" type="ORF">GCM10011320_50980</name>
</gene>
<keyword evidence="3" id="KW-1185">Reference proteome</keyword>
<name>A0A917L1F0_9PROT</name>
<proteinExistence type="predicted"/>
<feature type="region of interest" description="Disordered" evidence="1">
    <location>
        <begin position="1"/>
        <end position="24"/>
    </location>
</feature>
<dbReference type="RefSeq" id="WP_188972136.1">
    <property type="nucleotide sequence ID" value="NZ_BMKW01000015.1"/>
</dbReference>
<evidence type="ECO:0000313" key="2">
    <source>
        <dbReference type="EMBL" id="GGJ37074.1"/>
    </source>
</evidence>
<sequence length="198" mass="20993">MQNAFAVAPEAPNGPAPTPEDEDWLTMPEDDLAAMHAEALALFRHPATTVMAGRIGASLALLHQLLVARGVVRALGLPAAEARAAMRSDHALGYYFGLAMGADRSAPPRPEQQVAGILVMLHDIVHGRRFAEQLTASLLDGGTMAVGAGFGEGMLSAVEDLAALERWRRGKRGGMPGGLLDGLPWAGWAPDRHGDRRH</sequence>
<dbReference type="AlphaFoldDB" id="A0A917L1F0"/>
<dbReference type="Proteomes" id="UP000661507">
    <property type="component" value="Unassembled WGS sequence"/>
</dbReference>
<comment type="caution">
    <text evidence="2">The sequence shown here is derived from an EMBL/GenBank/DDBJ whole genome shotgun (WGS) entry which is preliminary data.</text>
</comment>